<feature type="region of interest" description="Disordered" evidence="6">
    <location>
        <begin position="519"/>
        <end position="539"/>
    </location>
</feature>
<evidence type="ECO:0000256" key="2">
    <source>
        <dbReference type="ARBA" id="ARBA00005466"/>
    </source>
</evidence>
<keyword evidence="3" id="KW-0285">Flavoprotein</keyword>
<accession>A0A8B8A9L1</accession>
<sequence>MDIRTILSVAVIGFHATAAVYDRCLPGESCFPDDPVIINFGSSLDGKLLLPYMKEYSDVVLSRDMIWTKFPVGIVVAKTTQDVQKSVLFALKYNLLLSVSSSGHDFLGRSTAHGSLQISLANMTDTSINLTSTRNAAGEMTCESGNTWLKVYKEVDKVDRVIVGGSAHTVSMGGYTLGGGHSPMSRTFGLAVDNLLEVEMVDAHGRIVIANNQTTKIQHLDGSVTTSKDTDIFWALRGGGGGTFGVVTKFTYKLHYPATGVAVFACSYPIVRNDKTEIGHLVLQKFTSMLQNLPSEWGGYLIGAGTPNEDFSWGSISLFMNHYGPYNASTRSYMDELKNFHPEWQFYCQYKSKNSFLDYEVTTKDPTYFNSYLFNTLMQKDSFTNDWFRFILTTLGTPLPQQGFLSFTGILLGGKTSSTGVHDTAVHPGFRSALMSLSFSVSMTGSNATGLREKAAELSPQLAVFGDGQYPNEANADLTNWQNEFWGSNYHRLLNIKRKWDPNNMFTCRECVGAEDWMTPQSDGSSSHGPNGPSSVLGK</sequence>
<feature type="compositionally biased region" description="Low complexity" evidence="6">
    <location>
        <begin position="522"/>
        <end position="539"/>
    </location>
</feature>
<dbReference type="AlphaFoldDB" id="A0A8B8A9L1"/>
<dbReference type="InterPro" id="IPR016166">
    <property type="entry name" value="FAD-bd_PCMH"/>
</dbReference>
<dbReference type="GO" id="GO:0016491">
    <property type="term" value="F:oxidoreductase activity"/>
    <property type="evidence" value="ECO:0007669"/>
    <property type="project" value="UniProtKB-KW"/>
</dbReference>
<gene>
    <name evidence="9" type="primary">LOC111100365</name>
</gene>
<dbReference type="PANTHER" id="PTHR42973:SF39">
    <property type="entry name" value="FAD-BINDING PCMH-TYPE DOMAIN-CONTAINING PROTEIN"/>
    <property type="match status" value="1"/>
</dbReference>
<dbReference type="PROSITE" id="PS00862">
    <property type="entry name" value="OX2_COVAL_FAD"/>
    <property type="match status" value="1"/>
</dbReference>
<dbReference type="PANTHER" id="PTHR42973">
    <property type="entry name" value="BINDING OXIDOREDUCTASE, PUTATIVE (AFU_ORTHOLOGUE AFUA_1G17690)-RELATED"/>
    <property type="match status" value="1"/>
</dbReference>
<dbReference type="InterPro" id="IPR006094">
    <property type="entry name" value="Oxid_FAD_bind_N"/>
</dbReference>
<dbReference type="InterPro" id="IPR036318">
    <property type="entry name" value="FAD-bd_PCMH-like_sf"/>
</dbReference>
<dbReference type="Proteomes" id="UP000694844">
    <property type="component" value="Chromosome 6"/>
</dbReference>
<feature type="domain" description="FAD-binding PCMH-type" evidence="7">
    <location>
        <begin position="67"/>
        <end position="257"/>
    </location>
</feature>
<evidence type="ECO:0000256" key="3">
    <source>
        <dbReference type="ARBA" id="ARBA00022630"/>
    </source>
</evidence>
<protein>
    <submittedName>
        <fullName evidence="9">FAD-linked oxidoreductase easE-like</fullName>
    </submittedName>
</protein>
<dbReference type="InterPro" id="IPR012951">
    <property type="entry name" value="BBE"/>
</dbReference>
<reference evidence="9" key="1">
    <citation type="submission" date="2025-08" db="UniProtKB">
        <authorList>
            <consortium name="RefSeq"/>
        </authorList>
    </citation>
    <scope>IDENTIFICATION</scope>
    <source>
        <tissue evidence="9">Whole sample</tissue>
    </source>
</reference>
<dbReference type="InterPro" id="IPR050416">
    <property type="entry name" value="FAD-linked_Oxidoreductase"/>
</dbReference>
<comment type="cofactor">
    <cofactor evidence="1">
        <name>FAD</name>
        <dbReference type="ChEBI" id="CHEBI:57692"/>
    </cofactor>
</comment>
<evidence type="ECO:0000256" key="6">
    <source>
        <dbReference type="SAM" id="MobiDB-lite"/>
    </source>
</evidence>
<name>A0A8B8A9L1_CRAVI</name>
<dbReference type="Pfam" id="PF01565">
    <property type="entry name" value="FAD_binding_4"/>
    <property type="match status" value="1"/>
</dbReference>
<dbReference type="InterPro" id="IPR016169">
    <property type="entry name" value="FAD-bd_PCMH_sub2"/>
</dbReference>
<dbReference type="PROSITE" id="PS51387">
    <property type="entry name" value="FAD_PCMH"/>
    <property type="match status" value="1"/>
</dbReference>
<dbReference type="SUPFAM" id="SSF56176">
    <property type="entry name" value="FAD-binding/transporter-associated domain-like"/>
    <property type="match status" value="1"/>
</dbReference>
<dbReference type="GO" id="GO:0071949">
    <property type="term" value="F:FAD binding"/>
    <property type="evidence" value="ECO:0007669"/>
    <property type="project" value="InterPro"/>
</dbReference>
<evidence type="ECO:0000313" key="9">
    <source>
        <dbReference type="RefSeq" id="XP_022287845.1"/>
    </source>
</evidence>
<evidence type="ECO:0000256" key="5">
    <source>
        <dbReference type="ARBA" id="ARBA00023002"/>
    </source>
</evidence>
<evidence type="ECO:0000256" key="1">
    <source>
        <dbReference type="ARBA" id="ARBA00001974"/>
    </source>
</evidence>
<dbReference type="Gene3D" id="3.30.465.10">
    <property type="match status" value="2"/>
</dbReference>
<dbReference type="RefSeq" id="XP_022287845.1">
    <property type="nucleotide sequence ID" value="XM_022432137.1"/>
</dbReference>
<proteinExistence type="inferred from homology"/>
<keyword evidence="4" id="KW-0274">FAD</keyword>
<evidence type="ECO:0000259" key="7">
    <source>
        <dbReference type="PROSITE" id="PS51387"/>
    </source>
</evidence>
<keyword evidence="5" id="KW-0560">Oxidoreductase</keyword>
<organism evidence="8 9">
    <name type="scientific">Crassostrea virginica</name>
    <name type="common">Eastern oyster</name>
    <dbReference type="NCBI Taxonomy" id="6565"/>
    <lineage>
        <taxon>Eukaryota</taxon>
        <taxon>Metazoa</taxon>
        <taxon>Spiralia</taxon>
        <taxon>Lophotrochozoa</taxon>
        <taxon>Mollusca</taxon>
        <taxon>Bivalvia</taxon>
        <taxon>Autobranchia</taxon>
        <taxon>Pteriomorphia</taxon>
        <taxon>Ostreida</taxon>
        <taxon>Ostreoidea</taxon>
        <taxon>Ostreidae</taxon>
        <taxon>Crassostrea</taxon>
    </lineage>
</organism>
<dbReference type="GeneID" id="111100365"/>
<evidence type="ECO:0000313" key="8">
    <source>
        <dbReference type="Proteomes" id="UP000694844"/>
    </source>
</evidence>
<evidence type="ECO:0000256" key="4">
    <source>
        <dbReference type="ARBA" id="ARBA00022827"/>
    </source>
</evidence>
<dbReference type="KEGG" id="cvn:111100365"/>
<dbReference type="Pfam" id="PF08031">
    <property type="entry name" value="BBE"/>
    <property type="match status" value="1"/>
</dbReference>
<keyword evidence="8" id="KW-1185">Reference proteome</keyword>
<dbReference type="InterPro" id="IPR006093">
    <property type="entry name" value="Oxy_OxRdtase_FAD_BS"/>
</dbReference>
<dbReference type="OrthoDB" id="9983560at2759"/>
<dbReference type="UniPathway" id="UPA00991">
    <property type="reaction ID" value="UER00939"/>
</dbReference>
<comment type="similarity">
    <text evidence="2">Belongs to the oxygen-dependent FAD-linked oxidoreductase family.</text>
</comment>